<dbReference type="Pfam" id="PF13419">
    <property type="entry name" value="HAD_2"/>
    <property type="match status" value="1"/>
</dbReference>
<dbReference type="Proteomes" id="UP000249794">
    <property type="component" value="Unassembled WGS sequence"/>
</dbReference>
<name>A0A2W4ZZS7_9CYAN</name>
<organism evidence="1 2">
    <name type="scientific">Phormidesmis priestleyi</name>
    <dbReference type="NCBI Taxonomy" id="268141"/>
    <lineage>
        <taxon>Bacteria</taxon>
        <taxon>Bacillati</taxon>
        <taxon>Cyanobacteriota</taxon>
        <taxon>Cyanophyceae</taxon>
        <taxon>Leptolyngbyales</taxon>
        <taxon>Leptolyngbyaceae</taxon>
        <taxon>Phormidesmis</taxon>
    </lineage>
</organism>
<protein>
    <submittedName>
        <fullName evidence="1">HAD family hydrolase</fullName>
    </submittedName>
</protein>
<sequence>MDGTLTESRHDFPAISRALGLPENEPIIEALDRIPAAAAERCYSQLAEIELDIARQATPQPGAQDLLRDLRDQGKRIGILTRNTKEIAHTTLKACDLADFFHPDDILGRTCCEPKPKPDGILKLLSAWSAAPTDAVMVGDHQFDLLAGRNASAIAVYLDPLGAFPWQAYADYSVQSLAHLRQLNLPQPNLL</sequence>
<dbReference type="Gene3D" id="1.10.260.80">
    <property type="match status" value="1"/>
</dbReference>
<reference evidence="2" key="1">
    <citation type="submission" date="2018-04" db="EMBL/GenBank/DDBJ databases">
        <authorList>
            <person name="Cornet L."/>
        </authorList>
    </citation>
    <scope>NUCLEOTIDE SEQUENCE [LARGE SCALE GENOMIC DNA]</scope>
</reference>
<dbReference type="InterPro" id="IPR023214">
    <property type="entry name" value="HAD_sf"/>
</dbReference>
<dbReference type="InterPro" id="IPR041492">
    <property type="entry name" value="HAD_2"/>
</dbReference>
<evidence type="ECO:0000313" key="2">
    <source>
        <dbReference type="Proteomes" id="UP000249794"/>
    </source>
</evidence>
<dbReference type="EMBL" id="QBMP01000009">
    <property type="protein sequence ID" value="PZO60438.1"/>
    <property type="molecule type" value="Genomic_DNA"/>
</dbReference>
<gene>
    <name evidence="1" type="ORF">DCF15_01945</name>
</gene>
<dbReference type="CDD" id="cd01427">
    <property type="entry name" value="HAD_like"/>
    <property type="match status" value="1"/>
</dbReference>
<keyword evidence="1" id="KW-0378">Hydrolase</keyword>
<dbReference type="GO" id="GO:0016787">
    <property type="term" value="F:hydrolase activity"/>
    <property type="evidence" value="ECO:0007669"/>
    <property type="project" value="UniProtKB-KW"/>
</dbReference>
<dbReference type="PANTHER" id="PTHR43885:SF1">
    <property type="entry name" value="SUPERFAMILY HYDROLASE, PUTATIVE (AFU_ORTHOLOGUE AFUA_4G13290)-RELATED"/>
    <property type="match status" value="1"/>
</dbReference>
<proteinExistence type="predicted"/>
<dbReference type="SUPFAM" id="SSF56784">
    <property type="entry name" value="HAD-like"/>
    <property type="match status" value="1"/>
</dbReference>
<dbReference type="AlphaFoldDB" id="A0A2W4ZZS7"/>
<reference evidence="1 2" key="2">
    <citation type="submission" date="2018-06" db="EMBL/GenBank/DDBJ databases">
        <title>Metagenomic assembly of (sub)arctic Cyanobacteria and their associated microbiome from non-axenic cultures.</title>
        <authorList>
            <person name="Baurain D."/>
        </authorList>
    </citation>
    <scope>NUCLEOTIDE SEQUENCE [LARGE SCALE GENOMIC DNA]</scope>
    <source>
        <strain evidence="1">ULC027bin1</strain>
    </source>
</reference>
<dbReference type="InterPro" id="IPR036412">
    <property type="entry name" value="HAD-like_sf"/>
</dbReference>
<evidence type="ECO:0000313" key="1">
    <source>
        <dbReference type="EMBL" id="PZO60438.1"/>
    </source>
</evidence>
<comment type="caution">
    <text evidence="1">The sequence shown here is derived from an EMBL/GenBank/DDBJ whole genome shotgun (WGS) entry which is preliminary data.</text>
</comment>
<dbReference type="PANTHER" id="PTHR43885">
    <property type="entry name" value="HALOACID DEHALOGENASE-LIKE HYDROLASE"/>
    <property type="match status" value="1"/>
</dbReference>
<accession>A0A2W4ZZS7</accession>
<dbReference type="Gene3D" id="3.40.50.1000">
    <property type="entry name" value="HAD superfamily/HAD-like"/>
    <property type="match status" value="1"/>
</dbReference>